<sequence length="110" mass="13181">MKNYLSLGTADRGRNPEPTAYRRRRRQHSQEQLFASGAEEAAVKRVLNAQRQRIRRLDETYRAAERARNAQRQRRLRANDEYRASEVFRNRLRRLRKSQVSTDRKYGFTA</sequence>
<gene>
    <name evidence="3" type="ORF">V5799_025751</name>
</gene>
<feature type="coiled-coil region" evidence="1">
    <location>
        <begin position="47"/>
        <end position="81"/>
    </location>
</feature>
<accession>A0AAQ4E8L3</accession>
<dbReference type="Proteomes" id="UP001321473">
    <property type="component" value="Unassembled WGS sequence"/>
</dbReference>
<keyword evidence="4" id="KW-1185">Reference proteome</keyword>
<evidence type="ECO:0000313" key="4">
    <source>
        <dbReference type="Proteomes" id="UP001321473"/>
    </source>
</evidence>
<evidence type="ECO:0000256" key="2">
    <source>
        <dbReference type="SAM" id="MobiDB-lite"/>
    </source>
</evidence>
<protein>
    <submittedName>
        <fullName evidence="3">Uncharacterized protein</fullName>
    </submittedName>
</protein>
<dbReference type="AlphaFoldDB" id="A0AAQ4E8L3"/>
<keyword evidence="1" id="KW-0175">Coiled coil</keyword>
<proteinExistence type="predicted"/>
<reference evidence="3 4" key="1">
    <citation type="journal article" date="2023" name="Arcadia Sci">
        <title>De novo assembly of a long-read Amblyomma americanum tick genome.</title>
        <authorList>
            <person name="Chou S."/>
            <person name="Poskanzer K.E."/>
            <person name="Rollins M."/>
            <person name="Thuy-Boun P.S."/>
        </authorList>
    </citation>
    <scope>NUCLEOTIDE SEQUENCE [LARGE SCALE GENOMIC DNA]</scope>
    <source>
        <strain evidence="3">F_SG_1</strain>
        <tissue evidence="3">Salivary glands</tissue>
    </source>
</reference>
<feature type="region of interest" description="Disordered" evidence="2">
    <location>
        <begin position="1"/>
        <end position="33"/>
    </location>
</feature>
<name>A0AAQ4E8L3_AMBAM</name>
<evidence type="ECO:0000313" key="3">
    <source>
        <dbReference type="EMBL" id="KAK8771004.1"/>
    </source>
</evidence>
<comment type="caution">
    <text evidence="3">The sequence shown here is derived from an EMBL/GenBank/DDBJ whole genome shotgun (WGS) entry which is preliminary data.</text>
</comment>
<organism evidence="3 4">
    <name type="scientific">Amblyomma americanum</name>
    <name type="common">Lone star tick</name>
    <dbReference type="NCBI Taxonomy" id="6943"/>
    <lineage>
        <taxon>Eukaryota</taxon>
        <taxon>Metazoa</taxon>
        <taxon>Ecdysozoa</taxon>
        <taxon>Arthropoda</taxon>
        <taxon>Chelicerata</taxon>
        <taxon>Arachnida</taxon>
        <taxon>Acari</taxon>
        <taxon>Parasitiformes</taxon>
        <taxon>Ixodida</taxon>
        <taxon>Ixodoidea</taxon>
        <taxon>Ixodidae</taxon>
        <taxon>Amblyomminae</taxon>
        <taxon>Amblyomma</taxon>
    </lineage>
</organism>
<dbReference type="EMBL" id="JARKHS020020290">
    <property type="protein sequence ID" value="KAK8771004.1"/>
    <property type="molecule type" value="Genomic_DNA"/>
</dbReference>
<evidence type="ECO:0000256" key="1">
    <source>
        <dbReference type="SAM" id="Coils"/>
    </source>
</evidence>